<evidence type="ECO:0000256" key="3">
    <source>
        <dbReference type="ARBA" id="ARBA00023315"/>
    </source>
</evidence>
<dbReference type="GO" id="GO:0003810">
    <property type="term" value="F:protein-glutamine gamma-glutamyltransferase activity"/>
    <property type="evidence" value="ECO:0007669"/>
    <property type="project" value="InterPro"/>
</dbReference>
<dbReference type="Proteomes" id="UP000037405">
    <property type="component" value="Unassembled WGS sequence"/>
</dbReference>
<evidence type="ECO:0000256" key="1">
    <source>
        <dbReference type="ARBA" id="ARBA00022679"/>
    </source>
</evidence>
<evidence type="ECO:0000256" key="2">
    <source>
        <dbReference type="ARBA" id="ARBA00022969"/>
    </source>
</evidence>
<comment type="caution">
    <text evidence="4">The sequence shown here is derived from an EMBL/GenBank/DDBJ whole genome shotgun (WGS) entry which is preliminary data.</text>
</comment>
<dbReference type="AlphaFoldDB" id="A0A0M0GS61"/>
<dbReference type="GO" id="GO:0030435">
    <property type="term" value="P:sporulation resulting in formation of a cellular spore"/>
    <property type="evidence" value="ECO:0007669"/>
    <property type="project" value="UniProtKB-KW"/>
</dbReference>
<organism evidence="4 5">
    <name type="scientific">Rossellomorea marisflavi</name>
    <dbReference type="NCBI Taxonomy" id="189381"/>
    <lineage>
        <taxon>Bacteria</taxon>
        <taxon>Bacillati</taxon>
        <taxon>Bacillota</taxon>
        <taxon>Bacilli</taxon>
        <taxon>Bacillales</taxon>
        <taxon>Bacillaceae</taxon>
        <taxon>Rossellomorea</taxon>
    </lineage>
</organism>
<sequence>MPMDPKSLPDEQRAIYEALNNSPMDYDFPSKDQLKFEITMRTHILQNARKIDEGDSEFSAFADSRFNPAFWIKTPYGYELRRGRLPSDAIRDVFTNSALYSFECVTTIVLIYYKSILDSIEPSIFNDLYSHLFIWGSNYNENLWMETYRGVDRIPGDVYYFYNPDYADPIWMGENSVYMADDLYFGHGIGMVSHKKMIEALDTLRIEGAKKSAYLLNQVTRLNSARFYPYRR</sequence>
<keyword evidence="2" id="KW-0749">Sporulation</keyword>
<reference evidence="5" key="1">
    <citation type="submission" date="2015-07" db="EMBL/GenBank/DDBJ databases">
        <title>Fjat-14235 jcm11544.</title>
        <authorList>
            <person name="Liu B."/>
            <person name="Wang J."/>
            <person name="Zhu Y."/>
            <person name="Liu G."/>
            <person name="Chen Q."/>
            <person name="Chen Z."/>
            <person name="Lan J."/>
            <person name="Che J."/>
            <person name="Ge C."/>
            <person name="Shi H."/>
            <person name="Pan Z."/>
            <person name="Liu X."/>
        </authorList>
    </citation>
    <scope>NUCLEOTIDE SEQUENCE [LARGE SCALE GENOMIC DNA]</scope>
    <source>
        <strain evidence="5">JCM 11544</strain>
    </source>
</reference>
<dbReference type="STRING" id="189381.GCA_900166615_03989"/>
<gene>
    <name evidence="4" type="ORF">AF331_01610</name>
</gene>
<evidence type="ECO:0008006" key="6">
    <source>
        <dbReference type="Google" id="ProtNLM"/>
    </source>
</evidence>
<proteinExistence type="predicted"/>
<dbReference type="InterPro" id="IPR020916">
    <property type="entry name" value="Gln_gamma-glutamylTfrase_bac"/>
</dbReference>
<protein>
    <recommendedName>
        <fullName evidence="6">Protein-glutamine gamma-glutamyltransferase</fullName>
    </recommendedName>
</protein>
<dbReference type="EMBL" id="LGUE01000001">
    <property type="protein sequence ID" value="KON92588.1"/>
    <property type="molecule type" value="Genomic_DNA"/>
</dbReference>
<dbReference type="PATRIC" id="fig|189381.12.peg.401"/>
<evidence type="ECO:0000313" key="5">
    <source>
        <dbReference type="Proteomes" id="UP000037405"/>
    </source>
</evidence>
<keyword evidence="3" id="KW-0012">Acyltransferase</keyword>
<dbReference type="OrthoDB" id="1845399at2"/>
<keyword evidence="5" id="KW-1185">Reference proteome</keyword>
<dbReference type="Pfam" id="PF20085">
    <property type="entry name" value="TGL"/>
    <property type="match status" value="1"/>
</dbReference>
<evidence type="ECO:0000313" key="4">
    <source>
        <dbReference type="EMBL" id="KON92588.1"/>
    </source>
</evidence>
<name>A0A0M0GS61_9BACI</name>
<keyword evidence="1" id="KW-0808">Transferase</keyword>
<accession>A0A0M0GS61</accession>